<feature type="domain" description="Fe2OG dioxygenase" evidence="12">
    <location>
        <begin position="177"/>
        <end position="281"/>
    </location>
</feature>
<accession>A0A1Y5U2T7</accession>
<comment type="catalytic activity">
    <reaction evidence="10">
        <text>L-arginine + 2-oxoglutarate + O2 = guanidine + L-glutamate 5-semialdehyde + succinate + CO2</text>
        <dbReference type="Rhea" id="RHEA:31535"/>
        <dbReference type="ChEBI" id="CHEBI:15379"/>
        <dbReference type="ChEBI" id="CHEBI:16526"/>
        <dbReference type="ChEBI" id="CHEBI:16810"/>
        <dbReference type="ChEBI" id="CHEBI:30031"/>
        <dbReference type="ChEBI" id="CHEBI:30087"/>
        <dbReference type="ChEBI" id="CHEBI:32682"/>
        <dbReference type="ChEBI" id="CHEBI:58066"/>
        <dbReference type="EC" id="1.14.20.7"/>
    </reaction>
</comment>
<evidence type="ECO:0000256" key="11">
    <source>
        <dbReference type="RuleBase" id="RU003682"/>
    </source>
</evidence>
<evidence type="ECO:0000256" key="7">
    <source>
        <dbReference type="ARBA" id="ARBA00031011"/>
    </source>
</evidence>
<dbReference type="EC" id="1.14.20.7" evidence="3"/>
<dbReference type="Proteomes" id="UP000193200">
    <property type="component" value="Unassembled WGS sequence"/>
</dbReference>
<keyword evidence="6" id="KW-0266">Ethylene biosynthesis</keyword>
<dbReference type="Gene3D" id="2.60.120.330">
    <property type="entry name" value="B-lactam Antibiotic, Isopenicillin N Synthase, Chain"/>
    <property type="match status" value="1"/>
</dbReference>
<dbReference type="PROSITE" id="PS51471">
    <property type="entry name" value="FE2OG_OXY"/>
    <property type="match status" value="1"/>
</dbReference>
<dbReference type="Pfam" id="PF03171">
    <property type="entry name" value="2OG-FeII_Oxy"/>
    <property type="match status" value="1"/>
</dbReference>
<dbReference type="GO" id="GO:0046872">
    <property type="term" value="F:metal ion binding"/>
    <property type="evidence" value="ECO:0007669"/>
    <property type="project" value="UniProtKB-KW"/>
</dbReference>
<evidence type="ECO:0000256" key="9">
    <source>
        <dbReference type="ARBA" id="ARBA00047725"/>
    </source>
</evidence>
<protein>
    <recommendedName>
        <fullName evidence="5">2-oxoglutarate-dependent ethylene/succinate-forming enzyme</fullName>
        <ecNumber evidence="4">1.13.12.19</ecNumber>
        <ecNumber evidence="3">1.14.20.7</ecNumber>
    </recommendedName>
    <alternativeName>
        <fullName evidence="7">2-oxoglutarate dioxygenase (ethylene-forming)</fullName>
    </alternativeName>
    <alternativeName>
        <fullName evidence="8">2-oxoglutarate/L-arginine monooxygenase/decarboxylase (succinate-forming)</fullName>
    </alternativeName>
</protein>
<dbReference type="EC" id="1.13.12.19" evidence="4"/>
<comment type="cofactor">
    <cofactor evidence="1">
        <name>Fe(2+)</name>
        <dbReference type="ChEBI" id="CHEBI:29033"/>
    </cofactor>
</comment>
<dbReference type="GO" id="GO:0009693">
    <property type="term" value="P:ethylene biosynthetic process"/>
    <property type="evidence" value="ECO:0007669"/>
    <property type="project" value="UniProtKB-KW"/>
</dbReference>
<dbReference type="SUPFAM" id="SSF51197">
    <property type="entry name" value="Clavaminate synthase-like"/>
    <property type="match status" value="1"/>
</dbReference>
<dbReference type="Pfam" id="PF14226">
    <property type="entry name" value="DIOX_N"/>
    <property type="match status" value="1"/>
</dbReference>
<evidence type="ECO:0000256" key="1">
    <source>
        <dbReference type="ARBA" id="ARBA00001954"/>
    </source>
</evidence>
<gene>
    <name evidence="13" type="primary">efe</name>
    <name evidence="13" type="ORF">OCH7691_03872</name>
</gene>
<keyword evidence="11" id="KW-0408">Iron</keyword>
<proteinExistence type="inferred from homology"/>
<dbReference type="PRINTS" id="PR00682">
    <property type="entry name" value="IPNSYNTHASE"/>
</dbReference>
<evidence type="ECO:0000256" key="3">
    <source>
        <dbReference type="ARBA" id="ARBA00012293"/>
    </source>
</evidence>
<name>A0A1Y5U2T7_9PROT</name>
<comment type="catalytic activity">
    <reaction evidence="9">
        <text>2-oxoglutarate + O2 + 2 H(+) = ethene + 3 CO2 + H2O</text>
        <dbReference type="Rhea" id="RHEA:31523"/>
        <dbReference type="ChEBI" id="CHEBI:15377"/>
        <dbReference type="ChEBI" id="CHEBI:15378"/>
        <dbReference type="ChEBI" id="CHEBI:15379"/>
        <dbReference type="ChEBI" id="CHEBI:16526"/>
        <dbReference type="ChEBI" id="CHEBI:16810"/>
        <dbReference type="ChEBI" id="CHEBI:18153"/>
        <dbReference type="EC" id="1.13.12.19"/>
    </reaction>
</comment>
<reference evidence="13 14" key="1">
    <citation type="submission" date="2017-03" db="EMBL/GenBank/DDBJ databases">
        <authorList>
            <person name="Afonso C.L."/>
            <person name="Miller P.J."/>
            <person name="Scott M.A."/>
            <person name="Spackman E."/>
            <person name="Goraichik I."/>
            <person name="Dimitrov K.M."/>
            <person name="Suarez D.L."/>
            <person name="Swayne D.E."/>
        </authorList>
    </citation>
    <scope>NUCLEOTIDE SEQUENCE [LARGE SCALE GENOMIC DNA]</scope>
    <source>
        <strain evidence="13 14">CECT 7691</strain>
    </source>
</reference>
<dbReference type="InterPro" id="IPR050231">
    <property type="entry name" value="Iron_ascorbate_oxido_reductase"/>
</dbReference>
<dbReference type="InterPro" id="IPR026992">
    <property type="entry name" value="DIOX_N"/>
</dbReference>
<dbReference type="InParanoid" id="A0A1Y5U2T7"/>
<dbReference type="PANTHER" id="PTHR47990">
    <property type="entry name" value="2-OXOGLUTARATE (2OG) AND FE(II)-DEPENDENT OXYGENASE SUPERFAMILY PROTEIN-RELATED"/>
    <property type="match status" value="1"/>
</dbReference>
<keyword evidence="14" id="KW-1185">Reference proteome</keyword>
<evidence type="ECO:0000256" key="8">
    <source>
        <dbReference type="ARBA" id="ARBA00031282"/>
    </source>
</evidence>
<comment type="similarity">
    <text evidence="11">Belongs to the iron/ascorbate-dependent oxidoreductase family.</text>
</comment>
<dbReference type="RefSeq" id="WP_085885215.1">
    <property type="nucleotide sequence ID" value="NZ_FWFR01000004.1"/>
</dbReference>
<dbReference type="AlphaFoldDB" id="A0A1Y5U2T7"/>
<keyword evidence="11 13" id="KW-0560">Oxidoreductase</keyword>
<dbReference type="EMBL" id="FWFR01000004">
    <property type="protein sequence ID" value="SLN75484.1"/>
    <property type="molecule type" value="Genomic_DNA"/>
</dbReference>
<evidence type="ECO:0000256" key="6">
    <source>
        <dbReference type="ARBA" id="ARBA00022666"/>
    </source>
</evidence>
<evidence type="ECO:0000256" key="10">
    <source>
        <dbReference type="ARBA" id="ARBA00049359"/>
    </source>
</evidence>
<sequence length="331" mass="36738">MTRHLGLPVVDLGRLDGGGGSTSDIARAIRSACETAGFFYLDGHGVDARIIADAFEANRRFHALPMARKQAVASNRWHRGYLGFGDAKLKSSARYAPARQANRLESFFVRHEVEEDDPDFRSGKPLQGPNQWPDDAFFKEAVSAYDKALRRLGMRLLPVLSLAIGEEAGFLARHFAPPSTALRLNHYPPAEPTPEDDVFGSHPHTDYGFLTLLAQDAIGGLEIETTDGSWHPVPCREGAFVVNIGDIFARWTNDVFNSTRHRVVTPAGGRDRYSIAYFFDPNLDTFIECLPAFQGGEARYQPIRFVDYFAERLDANYSRRDAEPDGGSDAS</sequence>
<evidence type="ECO:0000313" key="14">
    <source>
        <dbReference type="Proteomes" id="UP000193200"/>
    </source>
</evidence>
<dbReference type="OrthoDB" id="21825at2"/>
<organism evidence="13 14">
    <name type="scientific">Oceanibacterium hippocampi</name>
    <dbReference type="NCBI Taxonomy" id="745714"/>
    <lineage>
        <taxon>Bacteria</taxon>
        <taxon>Pseudomonadati</taxon>
        <taxon>Pseudomonadota</taxon>
        <taxon>Alphaproteobacteria</taxon>
        <taxon>Sneathiellales</taxon>
        <taxon>Sneathiellaceae</taxon>
        <taxon>Oceanibacterium</taxon>
    </lineage>
</organism>
<dbReference type="InterPro" id="IPR005123">
    <property type="entry name" value="Oxoglu/Fe-dep_dioxygenase_dom"/>
</dbReference>
<evidence type="ECO:0000256" key="5">
    <source>
        <dbReference type="ARBA" id="ARBA00019045"/>
    </source>
</evidence>
<evidence type="ECO:0000313" key="13">
    <source>
        <dbReference type="EMBL" id="SLN75484.1"/>
    </source>
</evidence>
<comment type="pathway">
    <text evidence="2">Alkene biosynthesis; ethylene biosynthesis via 2-oxoglutarate.</text>
</comment>
<evidence type="ECO:0000259" key="12">
    <source>
        <dbReference type="PROSITE" id="PS51471"/>
    </source>
</evidence>
<evidence type="ECO:0000256" key="4">
    <source>
        <dbReference type="ARBA" id="ARBA00012531"/>
    </source>
</evidence>
<keyword evidence="11" id="KW-0479">Metal-binding</keyword>
<dbReference type="InterPro" id="IPR044861">
    <property type="entry name" value="IPNS-like_FE2OG_OXY"/>
</dbReference>
<dbReference type="InterPro" id="IPR027443">
    <property type="entry name" value="IPNS-like_sf"/>
</dbReference>
<evidence type="ECO:0000256" key="2">
    <source>
        <dbReference type="ARBA" id="ARBA00004767"/>
    </source>
</evidence>
<dbReference type="GO" id="GO:0102276">
    <property type="term" value="F:2-oxoglutarate oxygenase/decarboxylase (ethylene-forming) activity"/>
    <property type="evidence" value="ECO:0007669"/>
    <property type="project" value="UniProtKB-EC"/>
</dbReference>